<organism evidence="2 3">
    <name type="scientific">Fasciola hepatica</name>
    <name type="common">Liver fluke</name>
    <dbReference type="NCBI Taxonomy" id="6192"/>
    <lineage>
        <taxon>Eukaryota</taxon>
        <taxon>Metazoa</taxon>
        <taxon>Spiralia</taxon>
        <taxon>Lophotrochozoa</taxon>
        <taxon>Platyhelminthes</taxon>
        <taxon>Trematoda</taxon>
        <taxon>Digenea</taxon>
        <taxon>Plagiorchiida</taxon>
        <taxon>Echinostomata</taxon>
        <taxon>Echinostomatoidea</taxon>
        <taxon>Fasciolidae</taxon>
        <taxon>Fasciola</taxon>
    </lineage>
</organism>
<comment type="caution">
    <text evidence="2">The sequence shown here is derived from an EMBL/GenBank/DDBJ whole genome shotgun (WGS) entry which is preliminary data.</text>
</comment>
<dbReference type="InterPro" id="IPR028045">
    <property type="entry name" value="HROB"/>
</dbReference>
<dbReference type="Pfam" id="PF15072">
    <property type="entry name" value="HROB"/>
    <property type="match status" value="1"/>
</dbReference>
<feature type="domain" description="Homologous recombination OB-fold protein OB-fold" evidence="1">
    <location>
        <begin position="99"/>
        <end position="152"/>
    </location>
</feature>
<dbReference type="AlphaFoldDB" id="A0A4E0R7T3"/>
<protein>
    <recommendedName>
        <fullName evidence="1">Homologous recombination OB-fold protein OB-fold domain-containing protein</fullName>
    </recommendedName>
</protein>
<dbReference type="EMBL" id="JXXN02002395">
    <property type="protein sequence ID" value="THD23005.1"/>
    <property type="molecule type" value="Genomic_DNA"/>
</dbReference>
<dbReference type="Proteomes" id="UP000230066">
    <property type="component" value="Unassembled WGS sequence"/>
</dbReference>
<dbReference type="PANTHER" id="PTHR14523:SF1">
    <property type="entry name" value="HOMOLOGOUS RECOMBINATION OB-FOLD PROTEIN"/>
    <property type="match status" value="1"/>
</dbReference>
<evidence type="ECO:0000313" key="2">
    <source>
        <dbReference type="EMBL" id="THD23005.1"/>
    </source>
</evidence>
<proteinExistence type="predicted"/>
<name>A0A4E0R7T3_FASHE</name>
<dbReference type="PANTHER" id="PTHR14523">
    <property type="entry name" value="UNCHARACTERIZED PROTEIN C17ORF53 HOMOLOG"/>
    <property type="match status" value="1"/>
</dbReference>
<evidence type="ECO:0000259" key="1">
    <source>
        <dbReference type="Pfam" id="PF15072"/>
    </source>
</evidence>
<dbReference type="GO" id="GO:0000725">
    <property type="term" value="P:recombinational repair"/>
    <property type="evidence" value="ECO:0007669"/>
    <property type="project" value="InterPro"/>
</dbReference>
<evidence type="ECO:0000313" key="3">
    <source>
        <dbReference type="Proteomes" id="UP000230066"/>
    </source>
</evidence>
<reference evidence="2" key="1">
    <citation type="submission" date="2019-03" db="EMBL/GenBank/DDBJ databases">
        <title>Improved annotation for the trematode Fasciola hepatica.</title>
        <authorList>
            <person name="Choi Y.-J."/>
            <person name="Martin J."/>
            <person name="Mitreva M."/>
        </authorList>
    </citation>
    <scope>NUCLEOTIDE SEQUENCE [LARGE SCALE GENOMIC DNA]</scope>
</reference>
<gene>
    <name evidence="2" type="ORF">D915_006255</name>
</gene>
<sequence length="302" mass="33395">MAHPEELLPKRRRIPGPAGLLPVSTYTKFEIHEPLSLNHVFPTKAVVHKPSGKLQSDTFKGYRKEERKLLLAVRSVCGPSVWSVLEKYSVSRCIQMEVGCIGCTIHREVIRKYKNILSAGVLILIKQVSLFSPTGKNVYVNLTLPNIVQIYPLDQTISSTTFGSSSDSTSVPPISLEELAKLEANFIHCSSTKEPQKRDYALRTSPVRDTPTTVSPNSRENTQSGRISACRIGPGLGSIVKCHKPTAFVSNSPKITSSFQQDFHSLDTHDPYEPAAMSEFLDDGMDDLLRTIAEQSSTPIDE</sequence>
<accession>A0A4E0R7T3</accession>
<keyword evidence="3" id="KW-1185">Reference proteome</keyword>
<dbReference type="InterPro" id="IPR058570">
    <property type="entry name" value="HROB_OB"/>
</dbReference>